<dbReference type="PANTHER" id="PTHR39639:SF1">
    <property type="entry name" value="DUF262 DOMAIN-CONTAINING PROTEIN"/>
    <property type="match status" value="1"/>
</dbReference>
<dbReference type="STRING" id="504798.SAMN05421871_11184"/>
<dbReference type="EMBL" id="FNJB01000009">
    <property type="protein sequence ID" value="SDP49573.1"/>
    <property type="molecule type" value="Genomic_DNA"/>
</dbReference>
<name>A0A1H0T6B1_9PSEU</name>
<evidence type="ECO:0000313" key="2">
    <source>
        <dbReference type="EMBL" id="SDP49573.1"/>
    </source>
</evidence>
<evidence type="ECO:0000313" key="3">
    <source>
        <dbReference type="Proteomes" id="UP000199651"/>
    </source>
</evidence>
<evidence type="ECO:0000259" key="1">
    <source>
        <dbReference type="Pfam" id="PF03235"/>
    </source>
</evidence>
<dbReference type="InterPro" id="IPR004919">
    <property type="entry name" value="GmrSD_N"/>
</dbReference>
<dbReference type="AlphaFoldDB" id="A0A1H0T6B1"/>
<protein>
    <recommendedName>
        <fullName evidence="1">GmrSD restriction endonucleases N-terminal domain-containing protein</fullName>
    </recommendedName>
</protein>
<reference evidence="3" key="1">
    <citation type="submission" date="2016-10" db="EMBL/GenBank/DDBJ databases">
        <authorList>
            <person name="Varghese N."/>
            <person name="Submissions S."/>
        </authorList>
    </citation>
    <scope>NUCLEOTIDE SEQUENCE [LARGE SCALE GENOMIC DNA]</scope>
    <source>
        <strain evidence="3">IBRC-M 10655</strain>
    </source>
</reference>
<dbReference type="RefSeq" id="WP_166657930.1">
    <property type="nucleotide sequence ID" value="NZ_FNDV01000011.1"/>
</dbReference>
<sequence>MQRTEEYPQRFLEVTHHTVSWFWQRLQNDELDMRPPFQRNPVWQVRQKALLIDSILRGFPVPELYIQTNVNGEGEESHVVVDGQQRIRACLEFLTNKFPLGDESDHLGGLKFEQLPSVERRRIFEYKFVVRVLPELSNEKVREIFGRLNINNIALNRQEIRHATYWGDFISCMEEISRRTFWLKSGIFSSNDIRRMNDVEYVSELAIGVLFGPQNKKANLDHYYAAFEEEFPDRPKTESIFSSVLGELEQLATWPNKLRWSRKVDFYSLFLVLGGMVSELPLDRTERALVSGRLVDFSMAVNRLVSVADDRKRNSDEVDARTMAYARSVRNSSDLSSRRTRVAALDAFLRGKPISFEPTQVRTRDPLRSLPSAEILMSRTGEILEDE</sequence>
<proteinExistence type="predicted"/>
<gene>
    <name evidence="2" type="ORF">SAMN05192558_109291</name>
</gene>
<dbReference type="Pfam" id="PF03235">
    <property type="entry name" value="GmrSD_N"/>
    <property type="match status" value="1"/>
</dbReference>
<accession>A0A1H0T6B1</accession>
<keyword evidence="3" id="KW-1185">Reference proteome</keyword>
<dbReference type="PANTHER" id="PTHR39639">
    <property type="entry name" value="CHROMOSOME 16, WHOLE GENOME SHOTGUN SEQUENCE"/>
    <property type="match status" value="1"/>
</dbReference>
<feature type="domain" description="GmrSD restriction endonucleases N-terminal" evidence="1">
    <location>
        <begin position="32"/>
        <end position="165"/>
    </location>
</feature>
<dbReference type="Proteomes" id="UP000199651">
    <property type="component" value="Unassembled WGS sequence"/>
</dbReference>
<organism evidence="2 3">
    <name type="scientific">Actinokineospora alba</name>
    <dbReference type="NCBI Taxonomy" id="504798"/>
    <lineage>
        <taxon>Bacteria</taxon>
        <taxon>Bacillati</taxon>
        <taxon>Actinomycetota</taxon>
        <taxon>Actinomycetes</taxon>
        <taxon>Pseudonocardiales</taxon>
        <taxon>Pseudonocardiaceae</taxon>
        <taxon>Actinokineospora</taxon>
    </lineage>
</organism>